<comment type="caution">
    <text evidence="1">The sequence shown here is derived from an EMBL/GenBank/DDBJ whole genome shotgun (WGS) entry which is preliminary data.</text>
</comment>
<gene>
    <name evidence="1" type="ORF">IE877_08420</name>
</gene>
<dbReference type="EMBL" id="JACXSS010000001">
    <property type="protein sequence ID" value="MBD9355908.1"/>
    <property type="molecule type" value="Genomic_DNA"/>
</dbReference>
<dbReference type="Proteomes" id="UP000652176">
    <property type="component" value="Unassembled WGS sequence"/>
</dbReference>
<accession>A0ABR9CYI1</accession>
<proteinExistence type="predicted"/>
<protein>
    <submittedName>
        <fullName evidence="1">Uncharacterized protein</fullName>
    </submittedName>
</protein>
<evidence type="ECO:0000313" key="2">
    <source>
        <dbReference type="Proteomes" id="UP000652176"/>
    </source>
</evidence>
<evidence type="ECO:0000313" key="1">
    <source>
        <dbReference type="EMBL" id="MBD9355908.1"/>
    </source>
</evidence>
<sequence length="265" mass="30739">MPFTKPFKDVYDEGDLVYGLGKPRGRLMSEKFKLSGPNIRTVDQSTINNYATTGDEQSAYESKLQYAQGWDDKKQASARKNIENFNSALKDHGKYGTAVGWETKEKGLLRDAQENQAWRRKCKGGLYYACFVKQSHVHFCLEEMKLDEVAAKKSTNHDGDLLDIDSTNPELKMRAITSTELRWVYRNRDHGEVQRHIQFWKFNGREWEPCDPPWITDPQPWAQYKPKYKNNVHGRIEDDVRLVGFGTREPQPYSNLGVGRRESLK</sequence>
<keyword evidence="2" id="KW-1185">Reference proteome</keyword>
<name>A0ABR9CYI1_9GAMM</name>
<dbReference type="RefSeq" id="WP_192374271.1">
    <property type="nucleotide sequence ID" value="NZ_CAJHIV010000001.1"/>
</dbReference>
<organism evidence="1 2">
    <name type="scientific">Methylomonas albis</name>
    <dbReference type="NCBI Taxonomy" id="1854563"/>
    <lineage>
        <taxon>Bacteria</taxon>
        <taxon>Pseudomonadati</taxon>
        <taxon>Pseudomonadota</taxon>
        <taxon>Gammaproteobacteria</taxon>
        <taxon>Methylococcales</taxon>
        <taxon>Methylococcaceae</taxon>
        <taxon>Methylomonas</taxon>
    </lineage>
</organism>
<reference evidence="1 2" key="1">
    <citation type="submission" date="2020-09" db="EMBL/GenBank/DDBJ databases">
        <title>Methylomonas albis sp. nov. and Methylomonas fluvii sp. nov.: Two cold-adapted methanotrophs from the River Elbe and an amended description of Methylovulum psychrotolerans strain Eb1.</title>
        <authorList>
            <person name="Bussmann I.K."/>
            <person name="Klings K.-W."/>
            <person name="Warnstedt J."/>
            <person name="Hoppert M."/>
            <person name="Saborowski A."/>
            <person name="Horn F."/>
            <person name="Liebner S."/>
        </authorList>
    </citation>
    <scope>NUCLEOTIDE SEQUENCE [LARGE SCALE GENOMIC DNA]</scope>
    <source>
        <strain evidence="1 2">EbA</strain>
    </source>
</reference>